<protein>
    <recommendedName>
        <fullName evidence="1">D-serine dehydratase-like domain-containing protein</fullName>
    </recommendedName>
</protein>
<dbReference type="Gene3D" id="2.40.37.20">
    <property type="entry name" value="D-serine dehydratase-like domain"/>
    <property type="match status" value="1"/>
</dbReference>
<proteinExistence type="predicted"/>
<keyword evidence="3" id="KW-1185">Reference proteome</keyword>
<dbReference type="RefSeq" id="WP_349762357.1">
    <property type="nucleotide sequence ID" value="NZ_JBEGCJ010000004.1"/>
</dbReference>
<organism evidence="2 3">
    <name type="scientific">Halomonas aquatica</name>
    <dbReference type="NCBI Taxonomy" id="3151123"/>
    <lineage>
        <taxon>Bacteria</taxon>
        <taxon>Pseudomonadati</taxon>
        <taxon>Pseudomonadota</taxon>
        <taxon>Gammaproteobacteria</taxon>
        <taxon>Oceanospirillales</taxon>
        <taxon>Halomonadaceae</taxon>
        <taxon>Halomonas</taxon>
    </lineage>
</organism>
<gene>
    <name evidence="2" type="ORF">ABE960_10335</name>
</gene>
<name>A0ABV1NJE6_9GAMM</name>
<dbReference type="InterPro" id="IPR026956">
    <property type="entry name" value="D-ser_dehydrat-like_dom"/>
</dbReference>
<sequence length="104" mass="11422">MPEPGLAIVAMGRRDVGGDRLPLALRRYREGGAPDQTLAVDGWRVTKLMDQHAFLALPDGTGDVSVGDIVAFGISHPCLTFDKWRRLCRVNEGLEVVEVLETCF</sequence>
<reference evidence="2 3" key="1">
    <citation type="submission" date="2024-05" db="EMBL/GenBank/DDBJ databases">
        <title>Halomonas sp. SSM6 16S ribosomal RNA gene Genome sequencing and assembly.</title>
        <authorList>
            <person name="Yook S."/>
        </authorList>
    </citation>
    <scope>NUCLEOTIDE SEQUENCE [LARGE SCALE GENOMIC DNA]</scope>
    <source>
        <strain evidence="2 3">SSM6</strain>
    </source>
</reference>
<accession>A0ABV1NJE6</accession>
<dbReference type="InterPro" id="IPR042208">
    <property type="entry name" value="D-ser_dehydrat-like_sf"/>
</dbReference>
<feature type="domain" description="D-serine dehydratase-like" evidence="1">
    <location>
        <begin position="1"/>
        <end position="91"/>
    </location>
</feature>
<dbReference type="SMART" id="SM01119">
    <property type="entry name" value="D-ser_dehydrat"/>
    <property type="match status" value="1"/>
</dbReference>
<evidence type="ECO:0000313" key="3">
    <source>
        <dbReference type="Proteomes" id="UP001442468"/>
    </source>
</evidence>
<evidence type="ECO:0000313" key="2">
    <source>
        <dbReference type="EMBL" id="MEQ6917919.1"/>
    </source>
</evidence>
<dbReference type="Proteomes" id="UP001442468">
    <property type="component" value="Unassembled WGS sequence"/>
</dbReference>
<dbReference type="Pfam" id="PF14031">
    <property type="entry name" value="D-ser_dehydrat"/>
    <property type="match status" value="1"/>
</dbReference>
<dbReference type="EMBL" id="JBEGCJ010000004">
    <property type="protein sequence ID" value="MEQ6917919.1"/>
    <property type="molecule type" value="Genomic_DNA"/>
</dbReference>
<comment type="caution">
    <text evidence="2">The sequence shown here is derived from an EMBL/GenBank/DDBJ whole genome shotgun (WGS) entry which is preliminary data.</text>
</comment>
<evidence type="ECO:0000259" key="1">
    <source>
        <dbReference type="SMART" id="SM01119"/>
    </source>
</evidence>